<dbReference type="InterPro" id="IPR036388">
    <property type="entry name" value="WH-like_DNA-bd_sf"/>
</dbReference>
<comment type="similarity">
    <text evidence="1">In the C-terminal section; belongs to the class-I pyridoxal-phosphate-dependent aminotransferase family.</text>
</comment>
<reference evidence="7 8" key="1">
    <citation type="submission" date="2019-02" db="EMBL/GenBank/DDBJ databases">
        <title>Kribbella capetownensis sp. nov. and Kribbella speibonae sp. nov., isolated from soil.</title>
        <authorList>
            <person name="Curtis S.M."/>
            <person name="Norton I."/>
            <person name="Everest G.J."/>
            <person name="Meyers P.R."/>
        </authorList>
    </citation>
    <scope>NUCLEOTIDE SEQUENCE [LARGE SCALE GENOMIC DNA]</scope>
    <source>
        <strain evidence="7 8">KCTC 29219</strain>
    </source>
</reference>
<dbReference type="Gene3D" id="1.10.10.10">
    <property type="entry name" value="Winged helix-like DNA-binding domain superfamily/Winged helix DNA-binding domain"/>
    <property type="match status" value="1"/>
</dbReference>
<dbReference type="CDD" id="cd00609">
    <property type="entry name" value="AAT_like"/>
    <property type="match status" value="1"/>
</dbReference>
<accession>A0A4R0HEX4</accession>
<evidence type="ECO:0000313" key="7">
    <source>
        <dbReference type="EMBL" id="TCC06279.1"/>
    </source>
</evidence>
<dbReference type="InterPro" id="IPR004839">
    <property type="entry name" value="Aminotransferase_I/II_large"/>
</dbReference>
<keyword evidence="2" id="KW-0663">Pyridoxal phosphate</keyword>
<dbReference type="EMBL" id="SJJZ01000003">
    <property type="protein sequence ID" value="TCC06279.1"/>
    <property type="molecule type" value="Genomic_DNA"/>
</dbReference>
<keyword evidence="4" id="KW-0238">DNA-binding</keyword>
<keyword evidence="5" id="KW-0804">Transcription</keyword>
<dbReference type="GO" id="GO:0008483">
    <property type="term" value="F:transaminase activity"/>
    <property type="evidence" value="ECO:0007669"/>
    <property type="project" value="UniProtKB-KW"/>
</dbReference>
<evidence type="ECO:0000256" key="4">
    <source>
        <dbReference type="ARBA" id="ARBA00023125"/>
    </source>
</evidence>
<dbReference type="RefSeq" id="WP_131343608.1">
    <property type="nucleotide sequence ID" value="NZ_SJJZ01000003.1"/>
</dbReference>
<dbReference type="Gene3D" id="3.40.640.10">
    <property type="entry name" value="Type I PLP-dependent aspartate aminotransferase-like (Major domain)"/>
    <property type="match status" value="1"/>
</dbReference>
<dbReference type="PANTHER" id="PTHR46577">
    <property type="entry name" value="HTH-TYPE TRANSCRIPTIONAL REGULATORY PROTEIN GABR"/>
    <property type="match status" value="1"/>
</dbReference>
<dbReference type="SUPFAM" id="SSF46785">
    <property type="entry name" value="Winged helix' DNA-binding domain"/>
    <property type="match status" value="1"/>
</dbReference>
<evidence type="ECO:0000256" key="1">
    <source>
        <dbReference type="ARBA" id="ARBA00005384"/>
    </source>
</evidence>
<keyword evidence="7" id="KW-0032">Aminotransferase</keyword>
<evidence type="ECO:0000256" key="3">
    <source>
        <dbReference type="ARBA" id="ARBA00023015"/>
    </source>
</evidence>
<dbReference type="SUPFAM" id="SSF53383">
    <property type="entry name" value="PLP-dependent transferases"/>
    <property type="match status" value="1"/>
</dbReference>
<dbReference type="InterPro" id="IPR051446">
    <property type="entry name" value="HTH_trans_reg/aminotransferase"/>
</dbReference>
<dbReference type="InterPro" id="IPR015421">
    <property type="entry name" value="PyrdxlP-dep_Trfase_major"/>
</dbReference>
<evidence type="ECO:0000313" key="8">
    <source>
        <dbReference type="Proteomes" id="UP000292346"/>
    </source>
</evidence>
<dbReference type="Proteomes" id="UP000292346">
    <property type="component" value="Unassembled WGS sequence"/>
</dbReference>
<organism evidence="7 8">
    <name type="scientific">Kribbella soli</name>
    <dbReference type="NCBI Taxonomy" id="1124743"/>
    <lineage>
        <taxon>Bacteria</taxon>
        <taxon>Bacillati</taxon>
        <taxon>Actinomycetota</taxon>
        <taxon>Actinomycetes</taxon>
        <taxon>Propionibacteriales</taxon>
        <taxon>Kribbellaceae</taxon>
        <taxon>Kribbella</taxon>
    </lineage>
</organism>
<dbReference type="OrthoDB" id="594134at2"/>
<dbReference type="PANTHER" id="PTHR46577:SF1">
    <property type="entry name" value="HTH-TYPE TRANSCRIPTIONAL REGULATORY PROTEIN GABR"/>
    <property type="match status" value="1"/>
</dbReference>
<comment type="caution">
    <text evidence="7">The sequence shown here is derived from an EMBL/GenBank/DDBJ whole genome shotgun (WGS) entry which is preliminary data.</text>
</comment>
<dbReference type="Pfam" id="PF00392">
    <property type="entry name" value="GntR"/>
    <property type="match status" value="1"/>
</dbReference>
<dbReference type="PROSITE" id="PS50949">
    <property type="entry name" value="HTH_GNTR"/>
    <property type="match status" value="1"/>
</dbReference>
<sequence length="468" mass="50410">MDLHLHLGEEGGLVEQIYAQLYERISTDALPAGTVLPSSRELAARLSVSRATVVAAYERLAAYGLIRSRAGIGTIVTERRSHAPVAPAASPLRPRPIWAAEQLAVPDLAGSEPEFDFAPGIPGRTQFPFARWRALLNDQLRMRTEVNYADPAGSARLRDVLARHLVVSRGVRTAPEQLVITTGAQQAFDIAARVLLEPGDTVAVEDPGYLPAYRGFLAHGARVVGVPVDSEGLVVDQLPAEARMVYVTPSHQFPLGMPMSESRRTALLAWAARQDAAIVEDDYDSEFRFTGRPLTPLQAIDSEGRVLYVGSFSKTLLPALRVGFLGVPATLGEAARRAKLVADYGTAGHLQAALAAFIEEGGLARHIRRMRRAYERRHHLLIGTLREQFAGILEPIESIGGTHMAALLTPGQPDDTVLAARALAAGVSVGTISRWGIDRSGPNGFIFGYGAIASDRIPDGLAALRRVI</sequence>
<evidence type="ECO:0000259" key="6">
    <source>
        <dbReference type="PROSITE" id="PS50949"/>
    </source>
</evidence>
<keyword evidence="8" id="KW-1185">Reference proteome</keyword>
<evidence type="ECO:0000256" key="5">
    <source>
        <dbReference type="ARBA" id="ARBA00023163"/>
    </source>
</evidence>
<dbReference type="CDD" id="cd07377">
    <property type="entry name" value="WHTH_GntR"/>
    <property type="match status" value="1"/>
</dbReference>
<dbReference type="GO" id="GO:0003677">
    <property type="term" value="F:DNA binding"/>
    <property type="evidence" value="ECO:0007669"/>
    <property type="project" value="UniProtKB-KW"/>
</dbReference>
<name>A0A4R0HEX4_9ACTN</name>
<gene>
    <name evidence="7" type="ORF">E0H45_30590</name>
</gene>
<protein>
    <submittedName>
        <fullName evidence="7">PLP-dependent aminotransferase family protein</fullName>
    </submittedName>
</protein>
<dbReference type="SMART" id="SM00345">
    <property type="entry name" value="HTH_GNTR"/>
    <property type="match status" value="1"/>
</dbReference>
<dbReference type="PRINTS" id="PR00035">
    <property type="entry name" value="HTHGNTR"/>
</dbReference>
<dbReference type="InterPro" id="IPR015424">
    <property type="entry name" value="PyrdxlP-dep_Trfase"/>
</dbReference>
<dbReference type="Pfam" id="PF00155">
    <property type="entry name" value="Aminotran_1_2"/>
    <property type="match status" value="1"/>
</dbReference>
<dbReference type="GO" id="GO:0030170">
    <property type="term" value="F:pyridoxal phosphate binding"/>
    <property type="evidence" value="ECO:0007669"/>
    <property type="project" value="InterPro"/>
</dbReference>
<dbReference type="InterPro" id="IPR036390">
    <property type="entry name" value="WH_DNA-bd_sf"/>
</dbReference>
<dbReference type="GO" id="GO:0003700">
    <property type="term" value="F:DNA-binding transcription factor activity"/>
    <property type="evidence" value="ECO:0007669"/>
    <property type="project" value="InterPro"/>
</dbReference>
<proteinExistence type="inferred from homology"/>
<dbReference type="AlphaFoldDB" id="A0A4R0HEX4"/>
<keyword evidence="3" id="KW-0805">Transcription regulation</keyword>
<keyword evidence="7" id="KW-0808">Transferase</keyword>
<evidence type="ECO:0000256" key="2">
    <source>
        <dbReference type="ARBA" id="ARBA00022898"/>
    </source>
</evidence>
<feature type="domain" description="HTH gntR-type" evidence="6">
    <location>
        <begin position="11"/>
        <end position="79"/>
    </location>
</feature>
<dbReference type="InterPro" id="IPR000524">
    <property type="entry name" value="Tscrpt_reg_HTH_GntR"/>
</dbReference>